<dbReference type="InterPro" id="IPR019734">
    <property type="entry name" value="TPR_rpt"/>
</dbReference>
<dbReference type="InterPro" id="IPR052943">
    <property type="entry name" value="TMTC_O-mannosyl-trnsfr"/>
</dbReference>
<comment type="caution">
    <text evidence="3">The sequence shown here is derived from an EMBL/GenBank/DDBJ whole genome shotgun (WGS) entry which is preliminary data.</text>
</comment>
<dbReference type="SUPFAM" id="SSF48452">
    <property type="entry name" value="TPR-like"/>
    <property type="match status" value="1"/>
</dbReference>
<evidence type="ECO:0000256" key="2">
    <source>
        <dbReference type="SAM" id="MobiDB-lite"/>
    </source>
</evidence>
<keyword evidence="4" id="KW-1185">Reference proteome</keyword>
<feature type="region of interest" description="Disordered" evidence="2">
    <location>
        <begin position="1"/>
        <end position="29"/>
    </location>
</feature>
<feature type="repeat" description="TPR" evidence="1">
    <location>
        <begin position="87"/>
        <end position="120"/>
    </location>
</feature>
<dbReference type="AlphaFoldDB" id="A0A6N6VKW0"/>
<dbReference type="PANTHER" id="PTHR44809:SF1">
    <property type="entry name" value="PROTEIN O-MANNOSYL-TRANSFERASE TMTC1"/>
    <property type="match status" value="1"/>
</dbReference>
<reference evidence="3 4" key="1">
    <citation type="submission" date="2019-09" db="EMBL/GenBank/DDBJ databases">
        <title>Parvibaculum sedimenti sp. nov., isolated from sediment.</title>
        <authorList>
            <person name="Wang Y."/>
        </authorList>
    </citation>
    <scope>NUCLEOTIDE SEQUENCE [LARGE SCALE GENOMIC DNA]</scope>
    <source>
        <strain evidence="3 4">HXT-9</strain>
    </source>
</reference>
<dbReference type="Pfam" id="PF13424">
    <property type="entry name" value="TPR_12"/>
    <property type="match status" value="1"/>
</dbReference>
<dbReference type="Gene3D" id="1.25.40.10">
    <property type="entry name" value="Tetratricopeptide repeat domain"/>
    <property type="match status" value="1"/>
</dbReference>
<dbReference type="InterPro" id="IPR011990">
    <property type="entry name" value="TPR-like_helical_dom_sf"/>
</dbReference>
<proteinExistence type="predicted"/>
<dbReference type="Gene3D" id="2.60.120.620">
    <property type="entry name" value="q2cbj1_9rhob like domain"/>
    <property type="match status" value="1"/>
</dbReference>
<protein>
    <submittedName>
        <fullName evidence="3">Tetratricopeptide repeat protein</fullName>
    </submittedName>
</protein>
<evidence type="ECO:0000256" key="1">
    <source>
        <dbReference type="PROSITE-ProRule" id="PRU00339"/>
    </source>
</evidence>
<organism evidence="3 4">
    <name type="scientific">Parvibaculum sedimenti</name>
    <dbReference type="NCBI Taxonomy" id="2608632"/>
    <lineage>
        <taxon>Bacteria</taxon>
        <taxon>Pseudomonadati</taxon>
        <taxon>Pseudomonadota</taxon>
        <taxon>Alphaproteobacteria</taxon>
        <taxon>Hyphomicrobiales</taxon>
        <taxon>Parvibaculaceae</taxon>
        <taxon>Parvibaculum</taxon>
    </lineage>
</organism>
<dbReference type="Pfam" id="PF13759">
    <property type="entry name" value="2OG-FeII_Oxy_5"/>
    <property type="match status" value="1"/>
</dbReference>
<name>A0A6N6VKW0_9HYPH</name>
<evidence type="ECO:0000313" key="3">
    <source>
        <dbReference type="EMBL" id="KAB7739204.1"/>
    </source>
</evidence>
<keyword evidence="1" id="KW-0802">TPR repeat</keyword>
<gene>
    <name evidence="3" type="ORF">F2P47_13370</name>
</gene>
<dbReference type="EMBL" id="WESC01000012">
    <property type="protein sequence ID" value="KAB7739204.1"/>
    <property type="molecule type" value="Genomic_DNA"/>
</dbReference>
<accession>A0A6N6VKW0</accession>
<dbReference type="PROSITE" id="PS50005">
    <property type="entry name" value="TPR"/>
    <property type="match status" value="4"/>
</dbReference>
<feature type="repeat" description="TPR" evidence="1">
    <location>
        <begin position="155"/>
        <end position="188"/>
    </location>
</feature>
<dbReference type="Proteomes" id="UP000468901">
    <property type="component" value="Unassembled WGS sequence"/>
</dbReference>
<dbReference type="Pfam" id="PF13432">
    <property type="entry name" value="TPR_16"/>
    <property type="match status" value="2"/>
</dbReference>
<feature type="repeat" description="TPR" evidence="1">
    <location>
        <begin position="189"/>
        <end position="222"/>
    </location>
</feature>
<dbReference type="InterPro" id="IPR012668">
    <property type="entry name" value="CHP02466"/>
</dbReference>
<dbReference type="PANTHER" id="PTHR44809">
    <property type="match status" value="1"/>
</dbReference>
<sequence length="519" mass="57552">MPSAGIRRGNRPFRSPGLSSARLLTPRPPPCSLCPSAAMESNVSDQTQMPVNIVERRKEILGLIQANKRGQAEAKARALLSDHADDAETMSMLAAVLIDRGAQGEAEPLLRRALELAPHSPVPWVNLGRLLQARQLWAEAEEHYSRAAASFPRNPVFQLTLGQIAQRAGHFARAEECFRRALEAEPNNPATLTLLGMVVFRQDRLDEAAEIFRKSITVDPKFAAAYGNLGNVEQKRGDLAAAEAAYEKASTLDPKDGLSYVSLGMVKLRRGDAREAAEIFDRALARFGPERRAAAWFPFARAQELGQMPAGSRAEMARMITRVTLTPPEGYTSLAEFNKVLADALRADPTAIWEPVGKATRKGGQTGLLLDNPREPFLAFERMLRAAIDKHFDAIKREKYHPFFGMVPETYTLDMWGTLLSEGGHQHSHIHTGGWMSGAYYVALPPTMGTGEARDGWIEFGNPPPEFDATFEPQTLIFEPREGDAFFFPSYLFHRTLPFSGEVQRISLAFDVKPTSWRK</sequence>
<dbReference type="SMART" id="SM00028">
    <property type="entry name" value="TPR"/>
    <property type="match status" value="6"/>
</dbReference>
<evidence type="ECO:0000313" key="4">
    <source>
        <dbReference type="Proteomes" id="UP000468901"/>
    </source>
</evidence>
<feature type="repeat" description="TPR" evidence="1">
    <location>
        <begin position="223"/>
        <end position="256"/>
    </location>
</feature>